<dbReference type="OrthoDB" id="9805202at2"/>
<dbReference type="InterPro" id="IPR004852">
    <property type="entry name" value="Di-haem_cyt_c_peroxidsae"/>
</dbReference>
<dbReference type="Gene3D" id="1.20.1420.20">
    <property type="entry name" value="M75 peptidase, HXXE motif"/>
    <property type="match status" value="1"/>
</dbReference>
<dbReference type="Gene3D" id="1.10.760.10">
    <property type="entry name" value="Cytochrome c-like domain"/>
    <property type="match status" value="2"/>
</dbReference>
<dbReference type="SUPFAM" id="SSF46626">
    <property type="entry name" value="Cytochrome c"/>
    <property type="match status" value="2"/>
</dbReference>
<sequence length="650" mass="73097">MFTIQQLETWAKAVRLSLCVVFRNNLKSRNVLLLFLGATAFFVVVLRQWHSPSSNAKTAVQRVKRQFSNDLAAFNSLIRERFLPFAEKSNSPDSLKTAFLACRQAYKKLEPFAAYYFPATTRLVNGPALPEVEAEDGAVFEPGGLQVIEELVYPAFDPARRSDLVREIKKLQRELLRYTDFWQDTELTNAHVFDALRLQIFRIITLGISGFDTPNCQTAIPEAAVSLSTLRTYLSFYGSSKTEGFAALDRLFQQSENYLTTQSDFNAFDRAYFISAFANPLSSQLLAYQQQIRIQPFNEVRALRTDAKTLFDRNAFNPDFYTPNTSLRSNPIKVLLGKKLFSDPILSAGDNPAGGKRSCASCHQPDRAFTDGLSKNATLNGRNFIRRNTPTLLNVSLQSAQFYDLRSETLENQSSDVIHNKDEMHGSLERAALLLQKNKRYLEAFKKAFPNFSNRIEPIHIQNALAAYERSLISLNSRFDRFMRNEGDSTGKPVLTTEEIAGFNLFMGKAKCGTCHFLPLFNGTVPPVFTQTESEVIGVPIKPNRKQIDPDLGRYSLFALAQLKYAFKTPTVRNIAKTAPYMHNGAFQTLEEVIDFYNEGGGKGLGIQLDQQTLPAEKLNLSPREKTALIAFMKALSDSDSPVPFSSANR</sequence>
<evidence type="ECO:0000256" key="2">
    <source>
        <dbReference type="ARBA" id="ARBA00022617"/>
    </source>
</evidence>
<keyword evidence="8" id="KW-0472">Membrane</keyword>
<keyword evidence="10" id="KW-0575">Peroxidase</keyword>
<organism evidence="10 11">
    <name type="scientific">Larkinella rosea</name>
    <dbReference type="NCBI Taxonomy" id="2025312"/>
    <lineage>
        <taxon>Bacteria</taxon>
        <taxon>Pseudomonadati</taxon>
        <taxon>Bacteroidota</taxon>
        <taxon>Cytophagia</taxon>
        <taxon>Cytophagales</taxon>
        <taxon>Spirosomataceae</taxon>
        <taxon>Larkinella</taxon>
    </lineage>
</organism>
<name>A0A3P1C018_9BACT</name>
<evidence type="ECO:0000256" key="3">
    <source>
        <dbReference type="ARBA" id="ARBA00022723"/>
    </source>
</evidence>
<dbReference type="GO" id="GO:0020037">
    <property type="term" value="F:heme binding"/>
    <property type="evidence" value="ECO:0007669"/>
    <property type="project" value="InterPro"/>
</dbReference>
<keyword evidence="5" id="KW-0560">Oxidoreductase</keyword>
<evidence type="ECO:0000259" key="9">
    <source>
        <dbReference type="PROSITE" id="PS51007"/>
    </source>
</evidence>
<evidence type="ECO:0000256" key="1">
    <source>
        <dbReference type="ARBA" id="ARBA00004196"/>
    </source>
</evidence>
<dbReference type="GO" id="GO:0030313">
    <property type="term" value="C:cell envelope"/>
    <property type="evidence" value="ECO:0007669"/>
    <property type="project" value="UniProtKB-SubCell"/>
</dbReference>
<dbReference type="PANTHER" id="PTHR30600:SF10">
    <property type="entry name" value="BLL6722 PROTEIN"/>
    <property type="match status" value="1"/>
</dbReference>
<dbReference type="GO" id="GO:0004130">
    <property type="term" value="F:cytochrome-c peroxidase activity"/>
    <property type="evidence" value="ECO:0007669"/>
    <property type="project" value="TreeGrafter"/>
</dbReference>
<comment type="caution">
    <text evidence="10">The sequence shown here is derived from an EMBL/GenBank/DDBJ whole genome shotgun (WGS) entry which is preliminary data.</text>
</comment>
<accession>A0A3P1C018</accession>
<keyword evidence="3 7" id="KW-0479">Metal-binding</keyword>
<dbReference type="Proteomes" id="UP000271925">
    <property type="component" value="Unassembled WGS sequence"/>
</dbReference>
<evidence type="ECO:0000256" key="5">
    <source>
        <dbReference type="ARBA" id="ARBA00023002"/>
    </source>
</evidence>
<evidence type="ECO:0000313" key="10">
    <source>
        <dbReference type="EMBL" id="RRB06761.1"/>
    </source>
</evidence>
<evidence type="ECO:0000256" key="8">
    <source>
        <dbReference type="SAM" id="Phobius"/>
    </source>
</evidence>
<dbReference type="PROSITE" id="PS51007">
    <property type="entry name" value="CYTC"/>
    <property type="match status" value="1"/>
</dbReference>
<proteinExistence type="predicted"/>
<keyword evidence="8" id="KW-0812">Transmembrane</keyword>
<dbReference type="InterPro" id="IPR038352">
    <property type="entry name" value="Imelysin_sf"/>
</dbReference>
<keyword evidence="11" id="KW-1185">Reference proteome</keyword>
<evidence type="ECO:0000256" key="4">
    <source>
        <dbReference type="ARBA" id="ARBA00022729"/>
    </source>
</evidence>
<reference evidence="10 11" key="1">
    <citation type="submission" date="2018-11" db="EMBL/GenBank/DDBJ databases">
        <authorList>
            <person name="Zhou Z."/>
            <person name="Wang G."/>
        </authorList>
    </citation>
    <scope>NUCLEOTIDE SEQUENCE [LARGE SCALE GENOMIC DNA]</scope>
    <source>
        <strain evidence="10 11">KCTC52004</strain>
    </source>
</reference>
<keyword evidence="8" id="KW-1133">Transmembrane helix</keyword>
<dbReference type="GO" id="GO:0046872">
    <property type="term" value="F:metal ion binding"/>
    <property type="evidence" value="ECO:0007669"/>
    <property type="project" value="UniProtKB-KW"/>
</dbReference>
<dbReference type="InterPro" id="IPR036909">
    <property type="entry name" value="Cyt_c-like_dom_sf"/>
</dbReference>
<feature type="domain" description="Cytochrome c" evidence="9">
    <location>
        <begin position="497"/>
        <end position="637"/>
    </location>
</feature>
<feature type="transmembrane region" description="Helical" evidence="8">
    <location>
        <begin position="31"/>
        <end position="49"/>
    </location>
</feature>
<dbReference type="PANTHER" id="PTHR30600">
    <property type="entry name" value="CYTOCHROME C PEROXIDASE-RELATED"/>
    <property type="match status" value="1"/>
</dbReference>
<dbReference type="EMBL" id="RQJO01000007">
    <property type="protein sequence ID" value="RRB06761.1"/>
    <property type="molecule type" value="Genomic_DNA"/>
</dbReference>
<keyword evidence="2 7" id="KW-0349">Heme</keyword>
<dbReference type="Pfam" id="PF03150">
    <property type="entry name" value="CCP_MauG"/>
    <property type="match status" value="1"/>
</dbReference>
<keyword evidence="4" id="KW-0732">Signal</keyword>
<evidence type="ECO:0000313" key="11">
    <source>
        <dbReference type="Proteomes" id="UP000271925"/>
    </source>
</evidence>
<protein>
    <submittedName>
        <fullName evidence="10">Cytochrome C peroxidase</fullName>
    </submittedName>
</protein>
<evidence type="ECO:0000256" key="6">
    <source>
        <dbReference type="ARBA" id="ARBA00023004"/>
    </source>
</evidence>
<dbReference type="InterPro" id="IPR009056">
    <property type="entry name" value="Cyt_c-like_dom"/>
</dbReference>
<keyword evidence="6 7" id="KW-0408">Iron</keyword>
<dbReference type="GO" id="GO:0009055">
    <property type="term" value="F:electron transfer activity"/>
    <property type="evidence" value="ECO:0007669"/>
    <property type="project" value="InterPro"/>
</dbReference>
<gene>
    <name evidence="10" type="ORF">EHT25_02900</name>
</gene>
<comment type="subcellular location">
    <subcellularLocation>
        <location evidence="1">Cell envelope</location>
    </subcellularLocation>
</comment>
<dbReference type="AlphaFoldDB" id="A0A3P1C018"/>
<evidence type="ECO:0000256" key="7">
    <source>
        <dbReference type="PROSITE-ProRule" id="PRU00433"/>
    </source>
</evidence>
<dbReference type="InterPro" id="IPR051395">
    <property type="entry name" value="Cytochrome_c_Peroxidase/MauG"/>
</dbReference>